<name>A0AAD9Z509_9LECA</name>
<comment type="similarity">
    <text evidence="1">Belongs to the RRP15 family.</text>
</comment>
<evidence type="ECO:0000313" key="3">
    <source>
        <dbReference type="EMBL" id="KAK3171495.1"/>
    </source>
</evidence>
<dbReference type="Pfam" id="PF07890">
    <property type="entry name" value="Rrp15p"/>
    <property type="match status" value="1"/>
</dbReference>
<sequence length="263" mass="28257">MAPSNSKKRKLDEGHAAKAKKIRKQQYYSSPSASPSENEDEFPAVNLADSDDTDVASEISPATSPRPVQQLEDDASSSSASDSDSDSNTSASQPSNPNETKLSKQRSKRNDPTAFASSMSAILGSKLSTQKRADPVLARSATAAEANASILNTKLETKARHKLRSEKKEALEKGRVKDVLGIESGDTQATLEEEKRLRKIAQRGVLKLFNAVRQAQVRGEEARKAASSIAGRGRREEKVGEMSKIGFLEMVAGGGKGQDIEEG</sequence>
<reference evidence="3" key="1">
    <citation type="submission" date="2022-11" db="EMBL/GenBank/DDBJ databases">
        <title>Chromosomal genome sequence assembly and mating type (MAT) locus characterization of the leprose asexual lichenized fungus Lepraria neglecta (Nyl.) Erichsen.</title>
        <authorList>
            <person name="Allen J.L."/>
            <person name="Pfeffer B."/>
        </authorList>
    </citation>
    <scope>NUCLEOTIDE SEQUENCE</scope>
    <source>
        <strain evidence="3">Allen 5258</strain>
    </source>
</reference>
<organism evidence="3 4">
    <name type="scientific">Lepraria neglecta</name>
    <dbReference type="NCBI Taxonomy" id="209136"/>
    <lineage>
        <taxon>Eukaryota</taxon>
        <taxon>Fungi</taxon>
        <taxon>Dikarya</taxon>
        <taxon>Ascomycota</taxon>
        <taxon>Pezizomycotina</taxon>
        <taxon>Lecanoromycetes</taxon>
        <taxon>OSLEUM clade</taxon>
        <taxon>Lecanoromycetidae</taxon>
        <taxon>Lecanorales</taxon>
        <taxon>Lecanorineae</taxon>
        <taxon>Stereocaulaceae</taxon>
        <taxon>Lepraria</taxon>
    </lineage>
</organism>
<comment type="caution">
    <text evidence="3">The sequence shown here is derived from an EMBL/GenBank/DDBJ whole genome shotgun (WGS) entry which is preliminary data.</text>
</comment>
<dbReference type="GO" id="GO:0000460">
    <property type="term" value="P:maturation of 5.8S rRNA"/>
    <property type="evidence" value="ECO:0007669"/>
    <property type="project" value="TreeGrafter"/>
</dbReference>
<dbReference type="GO" id="GO:0000470">
    <property type="term" value="P:maturation of LSU-rRNA"/>
    <property type="evidence" value="ECO:0007669"/>
    <property type="project" value="TreeGrafter"/>
</dbReference>
<dbReference type="PANTHER" id="PTHR13245">
    <property type="entry name" value="RRP15-LIKE PROTEIN"/>
    <property type="match status" value="1"/>
</dbReference>
<evidence type="ECO:0000256" key="1">
    <source>
        <dbReference type="ARBA" id="ARBA00007462"/>
    </source>
</evidence>
<evidence type="ECO:0000313" key="4">
    <source>
        <dbReference type="Proteomes" id="UP001276659"/>
    </source>
</evidence>
<feature type="compositionally biased region" description="Low complexity" evidence="2">
    <location>
        <begin position="76"/>
        <end position="92"/>
    </location>
</feature>
<accession>A0AAD9Z509</accession>
<proteinExistence type="inferred from homology"/>
<evidence type="ECO:0000256" key="2">
    <source>
        <dbReference type="SAM" id="MobiDB-lite"/>
    </source>
</evidence>
<feature type="compositionally biased region" description="Low complexity" evidence="2">
    <location>
        <begin position="25"/>
        <end position="36"/>
    </location>
</feature>
<feature type="region of interest" description="Disordered" evidence="2">
    <location>
        <begin position="1"/>
        <end position="117"/>
    </location>
</feature>
<dbReference type="InterPro" id="IPR012459">
    <property type="entry name" value="Rrp15"/>
</dbReference>
<keyword evidence="4" id="KW-1185">Reference proteome</keyword>
<dbReference type="Proteomes" id="UP001276659">
    <property type="component" value="Unassembled WGS sequence"/>
</dbReference>
<gene>
    <name evidence="3" type="ORF">OEA41_003579</name>
</gene>
<dbReference type="EMBL" id="JASNWA010000008">
    <property type="protein sequence ID" value="KAK3171495.1"/>
    <property type="molecule type" value="Genomic_DNA"/>
</dbReference>
<protein>
    <recommendedName>
        <fullName evidence="5">Rrp15p-domain-containing protein</fullName>
    </recommendedName>
</protein>
<dbReference type="PANTHER" id="PTHR13245:SF14">
    <property type="entry name" value="RRP15-LIKE PROTEIN"/>
    <property type="match status" value="1"/>
</dbReference>
<dbReference type="AlphaFoldDB" id="A0AAD9Z509"/>
<evidence type="ECO:0008006" key="5">
    <source>
        <dbReference type="Google" id="ProtNLM"/>
    </source>
</evidence>
<dbReference type="GO" id="GO:0030687">
    <property type="term" value="C:preribosome, large subunit precursor"/>
    <property type="evidence" value="ECO:0007669"/>
    <property type="project" value="TreeGrafter"/>
</dbReference>